<gene>
    <name evidence="1" type="ORF">ECC02_005477</name>
</gene>
<dbReference type="AlphaFoldDB" id="A0A7J6Y4U2"/>
<evidence type="ECO:0000313" key="2">
    <source>
        <dbReference type="Proteomes" id="UP000583944"/>
    </source>
</evidence>
<comment type="caution">
    <text evidence="1">The sequence shown here is derived from an EMBL/GenBank/DDBJ whole genome shotgun (WGS) entry which is preliminary data.</text>
</comment>
<dbReference type="EMBL" id="JABDHM010000037">
    <property type="protein sequence ID" value="KAF5221416.1"/>
    <property type="molecule type" value="Genomic_DNA"/>
</dbReference>
<dbReference type="VEuPathDB" id="TriTrypDB:ECC02_005477"/>
<reference evidence="1 2" key="1">
    <citation type="journal article" date="2019" name="Genome Biol. Evol.">
        <title>Nanopore Sequencing Significantly Improves Genome Assembly of the Protozoan Parasite Trypanosoma cruzi.</title>
        <authorList>
            <person name="Diaz-Viraque F."/>
            <person name="Pita S."/>
            <person name="Greif G."/>
            <person name="de Souza R.C.M."/>
            <person name="Iraola G."/>
            <person name="Robello C."/>
        </authorList>
    </citation>
    <scope>NUCLEOTIDE SEQUENCE [LARGE SCALE GENOMIC DNA]</scope>
    <source>
        <strain evidence="1 2">Berenice</strain>
    </source>
</reference>
<accession>A0A7J6Y4U2</accession>
<sequence length="355" mass="41591">MRDSPWLTPLVRSRMLVAQEKRSCIDLTWSKHLTVSDWSASVSPLSDHYMLTFTLHQAFKDTIPSAPPSAPKTFYSWGKRKWDLFVKDLDAQPPAYDYKKQSTGIKAFTRALITSYRQHCPRGMHKDGPRLWDDTLMEAERIATDSKARYLQLPTPDREAEMQRTRSQFFLLLRERLRNTYLRRISKLNPGEPLAWKYISGRKKASLPPPTSLLLGDGQHTYKTARRAANALNRIFFPLHPSHKAVRFSKGKLYTEQLFVYFFSPFWAVQQKRLGRLIYDRLSFLHWMHLLIVRNCLLRYVIRRMARPPDRMKSTVRHCDIFRQRVFDFFFVALTTAGRPVRSRLSGDALPSSHS</sequence>
<name>A0A7J6Y4U2_TRYCR</name>
<proteinExistence type="predicted"/>
<organism evidence="1 2">
    <name type="scientific">Trypanosoma cruzi</name>
    <dbReference type="NCBI Taxonomy" id="5693"/>
    <lineage>
        <taxon>Eukaryota</taxon>
        <taxon>Discoba</taxon>
        <taxon>Euglenozoa</taxon>
        <taxon>Kinetoplastea</taxon>
        <taxon>Metakinetoplastina</taxon>
        <taxon>Trypanosomatida</taxon>
        <taxon>Trypanosomatidae</taxon>
        <taxon>Trypanosoma</taxon>
        <taxon>Schizotrypanum</taxon>
    </lineage>
</organism>
<dbReference type="Proteomes" id="UP000583944">
    <property type="component" value="Unassembled WGS sequence"/>
</dbReference>
<protein>
    <submittedName>
        <fullName evidence="1">Uncharacterized protein</fullName>
    </submittedName>
</protein>
<evidence type="ECO:0000313" key="1">
    <source>
        <dbReference type="EMBL" id="KAF5221416.1"/>
    </source>
</evidence>